<accession>E2CU11</accession>
<name>E2CU11_ISKNV</name>
<proteinExistence type="predicted"/>
<evidence type="ECO:0000313" key="1">
    <source>
        <dbReference type="EMBL" id="ADE34411.1"/>
    </source>
</evidence>
<dbReference type="Proteomes" id="UP000160942">
    <property type="component" value="Segment"/>
</dbReference>
<reference evidence="1 2" key="1">
    <citation type="journal article" date="2010" name="Virol. J.">
        <title>Complete genome sequence of a Megalocytivirus (family Iridoviridae) associated with turbot mortality in China.</title>
        <authorList>
            <person name="Shi C.Y."/>
            <person name="Jia K.T."/>
            <person name="Yang B."/>
            <person name="Huang J."/>
        </authorList>
    </citation>
    <scope>NUCLEOTIDE SEQUENCE [LARGE SCALE GENOMIC DNA]</scope>
</reference>
<evidence type="ECO:0000313" key="2">
    <source>
        <dbReference type="Proteomes" id="UP000160942"/>
    </source>
</evidence>
<dbReference type="EMBL" id="GQ273492">
    <property type="protein sequence ID" value="ADE34411.1"/>
    <property type="molecule type" value="Genomic_DNA"/>
</dbReference>
<organism evidence="1 2">
    <name type="scientific">Turbot reddish body iridovirus</name>
    <dbReference type="NCBI Taxonomy" id="273651"/>
    <lineage>
        <taxon>Viruses</taxon>
        <taxon>Varidnaviria</taxon>
        <taxon>Bamfordvirae</taxon>
        <taxon>Nucleocytoviricota</taxon>
        <taxon>Megaviricetes</taxon>
        <taxon>Pimascovirales</taxon>
        <taxon>Pimascovirales incertae sedis</taxon>
        <taxon>Iridoviridae</taxon>
        <taxon>Alphairidovirinae</taxon>
        <taxon>Megalocytivirus</taxon>
        <taxon>Megalocytivirus pagrus1</taxon>
        <taxon>Infectious spleen and kidney necrosis virus</taxon>
    </lineage>
</organism>
<dbReference type="Gene3D" id="2.60.120.1150">
    <property type="match status" value="1"/>
</dbReference>
<sequence>MYHKMGWSIEMSLHLCSSDGGHSVHHFRDYVKYGWVADMTLEQCPEQYMVYVINGEAGKDNVFTFFAPSGGRLAMHTIASDYDETHGMMCVPCHATLLRVHAGCFNASSVTAYFNREGEREEDILWTAALLAASRNTVEFMDI</sequence>
<protein>
    <submittedName>
        <fullName evidence="1">ORF66R</fullName>
    </submittedName>
</protein>